<evidence type="ECO:0000313" key="3">
    <source>
        <dbReference type="Proteomes" id="UP000383932"/>
    </source>
</evidence>
<keyword evidence="3" id="KW-1185">Reference proteome</keyword>
<feature type="region of interest" description="Disordered" evidence="1">
    <location>
        <begin position="23"/>
        <end position="48"/>
    </location>
</feature>
<dbReference type="OrthoDB" id="3133954at2759"/>
<gene>
    <name evidence="2" type="ORF">CTheo_4849</name>
</gene>
<feature type="compositionally biased region" description="Polar residues" evidence="1">
    <location>
        <begin position="191"/>
        <end position="202"/>
    </location>
</feature>
<evidence type="ECO:0000256" key="1">
    <source>
        <dbReference type="SAM" id="MobiDB-lite"/>
    </source>
</evidence>
<reference evidence="2 3" key="1">
    <citation type="journal article" date="2019" name="Fungal Biol. Biotechnol.">
        <title>Draft genome sequence of fastidious pathogen Ceratobasidium theobromae, which causes vascular-streak dieback in Theobroma cacao.</title>
        <authorList>
            <person name="Ali S.S."/>
            <person name="Asman A."/>
            <person name="Shao J."/>
            <person name="Firmansyah A.P."/>
            <person name="Susilo A.W."/>
            <person name="Rosmana A."/>
            <person name="McMahon P."/>
            <person name="Junaid M."/>
            <person name="Guest D."/>
            <person name="Kheng T.Y."/>
            <person name="Meinhardt L.W."/>
            <person name="Bailey B.A."/>
        </authorList>
    </citation>
    <scope>NUCLEOTIDE SEQUENCE [LARGE SCALE GENOMIC DNA]</scope>
    <source>
        <strain evidence="2 3">CT2</strain>
    </source>
</reference>
<dbReference type="AlphaFoldDB" id="A0A5N5QJ10"/>
<protein>
    <submittedName>
        <fullName evidence="2">Uncharacterized protein</fullName>
    </submittedName>
</protein>
<dbReference type="Proteomes" id="UP000383932">
    <property type="component" value="Unassembled WGS sequence"/>
</dbReference>
<comment type="caution">
    <text evidence="2">The sequence shown here is derived from an EMBL/GenBank/DDBJ whole genome shotgun (WGS) entry which is preliminary data.</text>
</comment>
<dbReference type="EMBL" id="SSOP01000092">
    <property type="protein sequence ID" value="KAB5591735.1"/>
    <property type="molecule type" value="Genomic_DNA"/>
</dbReference>
<organism evidence="2 3">
    <name type="scientific">Ceratobasidium theobromae</name>
    <dbReference type="NCBI Taxonomy" id="1582974"/>
    <lineage>
        <taxon>Eukaryota</taxon>
        <taxon>Fungi</taxon>
        <taxon>Dikarya</taxon>
        <taxon>Basidiomycota</taxon>
        <taxon>Agaricomycotina</taxon>
        <taxon>Agaricomycetes</taxon>
        <taxon>Cantharellales</taxon>
        <taxon>Ceratobasidiaceae</taxon>
        <taxon>Ceratobasidium</taxon>
    </lineage>
</organism>
<proteinExistence type="predicted"/>
<sequence length="405" mass="43417">MESILSLNPYPMAFALCSDAAESDSDMDAPQLSDALTETENDTPPETPLRSTMMISAVDKCHSFDTKERFPEISNKSYSSNLDVPLIRQAGSPAIPPPAHVFEPLVVANPRPIRPAIHSFRSFGVEFDEEDGGYHSEREGRPANRPILPRFRSYHLVPNSDQGRSIPVKPKLTHRASSFLVGQPREHGPSPLSTPTQGSGSFHSKPPPPHGRPRHPPPMDAPPAINFDSSIDNYSKGPGFFIHDNTSNELVGEAHPDSSKSSLVNLLVDEAELSACVRKDRSNKSTGLGLGLPASLEGDTWRTPTAVPAQTNGQQLIINLSGMEILNQIIAECALACVSNCMKAPGIHAIQCDDSDMSPLVLPGPIITCRPSANPADGSSSDMADALLQALEMGMWAGGILGSLN</sequence>
<feature type="compositionally biased region" description="Pro residues" evidence="1">
    <location>
        <begin position="205"/>
        <end position="221"/>
    </location>
</feature>
<evidence type="ECO:0000313" key="2">
    <source>
        <dbReference type="EMBL" id="KAB5591735.1"/>
    </source>
</evidence>
<name>A0A5N5QJ10_9AGAM</name>
<accession>A0A5N5QJ10</accession>
<feature type="region of interest" description="Disordered" evidence="1">
    <location>
        <begin position="181"/>
        <end position="229"/>
    </location>
</feature>